<proteinExistence type="predicted"/>
<keyword evidence="2" id="KW-1185">Reference proteome</keyword>
<evidence type="ECO:0000313" key="2">
    <source>
        <dbReference type="Proteomes" id="UP001595377"/>
    </source>
</evidence>
<organism evidence="1 2">
    <name type="scientific">Shinella pollutisoli</name>
    <dbReference type="NCBI Taxonomy" id="2250594"/>
    <lineage>
        <taxon>Bacteria</taxon>
        <taxon>Pseudomonadati</taxon>
        <taxon>Pseudomonadota</taxon>
        <taxon>Alphaproteobacteria</taxon>
        <taxon>Hyphomicrobiales</taxon>
        <taxon>Rhizobiaceae</taxon>
        <taxon>Shinella</taxon>
    </lineage>
</organism>
<comment type="caution">
    <text evidence="1">The sequence shown here is derived from an EMBL/GenBank/DDBJ whole genome shotgun (WGS) entry which is preliminary data.</text>
</comment>
<dbReference type="Proteomes" id="UP001595377">
    <property type="component" value="Unassembled WGS sequence"/>
</dbReference>
<reference evidence="2" key="1">
    <citation type="journal article" date="2019" name="Int. J. Syst. Evol. Microbiol.">
        <title>The Global Catalogue of Microorganisms (GCM) 10K type strain sequencing project: providing services to taxonomists for standard genome sequencing and annotation.</title>
        <authorList>
            <consortium name="The Broad Institute Genomics Platform"/>
            <consortium name="The Broad Institute Genome Sequencing Center for Infectious Disease"/>
            <person name="Wu L."/>
            <person name="Ma J."/>
        </authorList>
    </citation>
    <scope>NUCLEOTIDE SEQUENCE [LARGE SCALE GENOMIC DNA]</scope>
    <source>
        <strain evidence="2">KCTC 52677</strain>
    </source>
</reference>
<protein>
    <submittedName>
        <fullName evidence="1">Uncharacterized protein</fullName>
    </submittedName>
</protein>
<accession>A0ABV7DF71</accession>
<evidence type="ECO:0000313" key="1">
    <source>
        <dbReference type="EMBL" id="MFC3073129.1"/>
    </source>
</evidence>
<gene>
    <name evidence="1" type="ORF">ACFOHH_08455</name>
</gene>
<sequence>MAKRSEFQERLFALDMPFRRKKRTRAEDLRDFIIETAEDRGLEDRRGKLKKFMVTFDKKKNSNFDYWLFDEILIQISNGVGGTGIRKPMHQLRIMDYRKDAKHLLANIRFYCRHYPNLDMDRALVMLVSDNAGYRLLRGVYRT</sequence>
<dbReference type="RefSeq" id="WP_257310894.1">
    <property type="nucleotide sequence ID" value="NZ_JANFDG010000001.1"/>
</dbReference>
<name>A0ABV7DF71_9HYPH</name>
<dbReference type="EMBL" id="JBHRSP010000015">
    <property type="protein sequence ID" value="MFC3073129.1"/>
    <property type="molecule type" value="Genomic_DNA"/>
</dbReference>